<organism evidence="4 5">
    <name type="scientific">Trifolium medium</name>
    <dbReference type="NCBI Taxonomy" id="97028"/>
    <lineage>
        <taxon>Eukaryota</taxon>
        <taxon>Viridiplantae</taxon>
        <taxon>Streptophyta</taxon>
        <taxon>Embryophyta</taxon>
        <taxon>Tracheophyta</taxon>
        <taxon>Spermatophyta</taxon>
        <taxon>Magnoliopsida</taxon>
        <taxon>eudicotyledons</taxon>
        <taxon>Gunneridae</taxon>
        <taxon>Pentapetalae</taxon>
        <taxon>rosids</taxon>
        <taxon>fabids</taxon>
        <taxon>Fabales</taxon>
        <taxon>Fabaceae</taxon>
        <taxon>Papilionoideae</taxon>
        <taxon>50 kb inversion clade</taxon>
        <taxon>NPAAA clade</taxon>
        <taxon>Hologalegina</taxon>
        <taxon>IRL clade</taxon>
        <taxon>Trifolieae</taxon>
        <taxon>Trifolium</taxon>
    </lineage>
</organism>
<dbReference type="PANTHER" id="PTHR46405:SF4">
    <property type="entry name" value="E3 UBIQUITIN-PROTEIN LIGASE RF298-RELATED"/>
    <property type="match status" value="1"/>
</dbReference>
<feature type="domain" description="RING-type" evidence="3">
    <location>
        <begin position="64"/>
        <end position="104"/>
    </location>
</feature>
<dbReference type="Gene3D" id="3.30.40.10">
    <property type="entry name" value="Zinc/RING finger domain, C3HC4 (zinc finger)"/>
    <property type="match status" value="1"/>
</dbReference>
<dbReference type="CDD" id="cd23128">
    <property type="entry name" value="RING-HC_MIP1-like"/>
    <property type="match status" value="1"/>
</dbReference>
<dbReference type="SUPFAM" id="SSF57850">
    <property type="entry name" value="RING/U-box"/>
    <property type="match status" value="1"/>
</dbReference>
<dbReference type="EMBL" id="LXQA010061479">
    <property type="protein sequence ID" value="MCI06322.1"/>
    <property type="molecule type" value="Genomic_DNA"/>
</dbReference>
<feature type="region of interest" description="Disordered" evidence="2">
    <location>
        <begin position="23"/>
        <end position="54"/>
    </location>
</feature>
<reference evidence="4 5" key="1">
    <citation type="journal article" date="2018" name="Front. Plant Sci.">
        <title>Red Clover (Trifolium pratense) and Zigzag Clover (T. medium) - A Picture of Genomic Similarities and Differences.</title>
        <authorList>
            <person name="Dluhosova J."/>
            <person name="Istvanek J."/>
            <person name="Nedelnik J."/>
            <person name="Repkova J."/>
        </authorList>
    </citation>
    <scope>NUCLEOTIDE SEQUENCE [LARGE SCALE GENOMIC DNA]</scope>
    <source>
        <strain evidence="5">cv. 10/8</strain>
        <tissue evidence="4">Leaf</tissue>
    </source>
</reference>
<dbReference type="Proteomes" id="UP000265520">
    <property type="component" value="Unassembled WGS sequence"/>
</dbReference>
<accession>A0A392P3J2</accession>
<comment type="caution">
    <text evidence="4">The sequence shown here is derived from an EMBL/GenBank/DDBJ whole genome shotgun (WGS) entry which is preliminary data.</text>
</comment>
<evidence type="ECO:0000256" key="1">
    <source>
        <dbReference type="PROSITE-ProRule" id="PRU00175"/>
    </source>
</evidence>
<feature type="non-terminal residue" evidence="4">
    <location>
        <position position="1"/>
    </location>
</feature>
<dbReference type="AlphaFoldDB" id="A0A392P3J2"/>
<dbReference type="Pfam" id="PF13920">
    <property type="entry name" value="zf-C3HC4_3"/>
    <property type="match status" value="1"/>
</dbReference>
<evidence type="ECO:0000313" key="5">
    <source>
        <dbReference type="Proteomes" id="UP000265520"/>
    </source>
</evidence>
<keyword evidence="1" id="KW-0863">Zinc-finger</keyword>
<dbReference type="PANTHER" id="PTHR46405">
    <property type="entry name" value="OS05G0141500 PROTEIN"/>
    <property type="match status" value="1"/>
</dbReference>
<keyword evidence="1" id="KW-0862">Zinc</keyword>
<dbReference type="GO" id="GO:0008270">
    <property type="term" value="F:zinc ion binding"/>
    <property type="evidence" value="ECO:0007669"/>
    <property type="project" value="UniProtKB-KW"/>
</dbReference>
<dbReference type="InterPro" id="IPR046934">
    <property type="entry name" value="PIR2-like"/>
</dbReference>
<proteinExistence type="predicted"/>
<name>A0A392P3J2_9FABA</name>
<evidence type="ECO:0000259" key="3">
    <source>
        <dbReference type="PROSITE" id="PS50089"/>
    </source>
</evidence>
<sequence length="119" mass="13335">AASELQEYVESVVKLEKEMAKLRLKSDSKNSTPSAVKENKKSEMTAGSSQDKLAGGRLKREHECVMCLSEERSVVFLPCAHQVLCPKCNVLHEKQGMKDCPSCRTPIKFRIHAKFLGQQ</sequence>
<evidence type="ECO:0000256" key="2">
    <source>
        <dbReference type="SAM" id="MobiDB-lite"/>
    </source>
</evidence>
<dbReference type="PROSITE" id="PS50089">
    <property type="entry name" value="ZF_RING_2"/>
    <property type="match status" value="1"/>
</dbReference>
<protein>
    <submittedName>
        <fullName evidence="4">E3 ubiquitin-protein ligase RF298</fullName>
    </submittedName>
</protein>
<keyword evidence="5" id="KW-1185">Reference proteome</keyword>
<evidence type="ECO:0000313" key="4">
    <source>
        <dbReference type="EMBL" id="MCI06322.1"/>
    </source>
</evidence>
<keyword evidence="1" id="KW-0479">Metal-binding</keyword>
<dbReference type="InterPro" id="IPR001841">
    <property type="entry name" value="Znf_RING"/>
</dbReference>
<dbReference type="InterPro" id="IPR013083">
    <property type="entry name" value="Znf_RING/FYVE/PHD"/>
</dbReference>